<accession>A0ACC0CU72</accession>
<gene>
    <name evidence="1" type="ORF">F4821DRAFT_262394</name>
</gene>
<name>A0ACC0CU72_9PEZI</name>
<proteinExistence type="predicted"/>
<comment type="caution">
    <text evidence="1">The sequence shown here is derived from an EMBL/GenBank/DDBJ whole genome shotgun (WGS) entry which is preliminary data.</text>
</comment>
<dbReference type="Proteomes" id="UP001497680">
    <property type="component" value="Unassembled WGS sequence"/>
</dbReference>
<organism evidence="1 2">
    <name type="scientific">Hypoxylon rubiginosum</name>
    <dbReference type="NCBI Taxonomy" id="110542"/>
    <lineage>
        <taxon>Eukaryota</taxon>
        <taxon>Fungi</taxon>
        <taxon>Dikarya</taxon>
        <taxon>Ascomycota</taxon>
        <taxon>Pezizomycotina</taxon>
        <taxon>Sordariomycetes</taxon>
        <taxon>Xylariomycetidae</taxon>
        <taxon>Xylariales</taxon>
        <taxon>Hypoxylaceae</taxon>
        <taxon>Hypoxylon</taxon>
    </lineage>
</organism>
<evidence type="ECO:0000313" key="1">
    <source>
        <dbReference type="EMBL" id="KAI6083939.1"/>
    </source>
</evidence>
<evidence type="ECO:0000313" key="2">
    <source>
        <dbReference type="Proteomes" id="UP001497680"/>
    </source>
</evidence>
<protein>
    <submittedName>
        <fullName evidence="1">Uncharacterized protein</fullName>
    </submittedName>
</protein>
<keyword evidence="2" id="KW-1185">Reference proteome</keyword>
<reference evidence="1 2" key="1">
    <citation type="journal article" date="2022" name="New Phytol.">
        <title>Ecological generalism drives hyperdiversity of secondary metabolite gene clusters in xylarialean endophytes.</title>
        <authorList>
            <person name="Franco M.E.E."/>
            <person name="Wisecaver J.H."/>
            <person name="Arnold A.E."/>
            <person name="Ju Y.M."/>
            <person name="Slot J.C."/>
            <person name="Ahrendt S."/>
            <person name="Moore L.P."/>
            <person name="Eastman K.E."/>
            <person name="Scott K."/>
            <person name="Konkel Z."/>
            <person name="Mondo S.J."/>
            <person name="Kuo A."/>
            <person name="Hayes R.D."/>
            <person name="Haridas S."/>
            <person name="Andreopoulos B."/>
            <person name="Riley R."/>
            <person name="LaButti K."/>
            <person name="Pangilinan J."/>
            <person name="Lipzen A."/>
            <person name="Amirebrahimi M."/>
            <person name="Yan J."/>
            <person name="Adam C."/>
            <person name="Keymanesh K."/>
            <person name="Ng V."/>
            <person name="Louie K."/>
            <person name="Northen T."/>
            <person name="Drula E."/>
            <person name="Henrissat B."/>
            <person name="Hsieh H.M."/>
            <person name="Youens-Clark K."/>
            <person name="Lutzoni F."/>
            <person name="Miadlikowska J."/>
            <person name="Eastwood D.C."/>
            <person name="Hamelin R.C."/>
            <person name="Grigoriev I.V."/>
            <person name="U'Ren J.M."/>
        </authorList>
    </citation>
    <scope>NUCLEOTIDE SEQUENCE [LARGE SCALE GENOMIC DNA]</scope>
    <source>
        <strain evidence="1 2">ER1909</strain>
    </source>
</reference>
<dbReference type="EMBL" id="MU394344">
    <property type="protein sequence ID" value="KAI6083939.1"/>
    <property type="molecule type" value="Genomic_DNA"/>
</dbReference>
<sequence length="102" mass="11622">MPSTTTMPLTTTKVIKKSQSAPTLTVSPASDKENPGSDTTNKQRDPKDITTEEMNQIFRESEEEVFKMSDEEIAKRFPWLKYFKKNGGIPPSEVPDEIWDEI</sequence>